<dbReference type="GO" id="GO:0004523">
    <property type="term" value="F:RNA-DNA hybrid ribonuclease activity"/>
    <property type="evidence" value="ECO:0007669"/>
    <property type="project" value="InterPro"/>
</dbReference>
<name>E9JA18_SOLIN</name>
<dbReference type="Gene3D" id="3.30.420.10">
    <property type="entry name" value="Ribonuclease H-like superfamily/Ribonuclease H"/>
    <property type="match status" value="1"/>
</dbReference>
<dbReference type="InterPro" id="IPR036397">
    <property type="entry name" value="RNaseH_sf"/>
</dbReference>
<sequence length="225" mass="25216">MNNLKVTLVWIPAHVGIAGNEKADETAKEASRSGLKPRFKIPHTDLFADAIAAKDLQICIIICNILLICSLRNRTLFRIVTDLFSTSIFQIAQQPIEVNLIEREDLDLQESKKIKLDDLDVQDLDLQESKKIKLDDIIPPNSPSAFSTSASTEYKVILLSNAPTADIKPAADNKYDLKTILNKSEDGQLILILYKKKKLNNNLRNKLAKIIMSIELSLNIHSTII</sequence>
<dbReference type="GO" id="GO:0003676">
    <property type="term" value="F:nucleic acid binding"/>
    <property type="evidence" value="ECO:0007669"/>
    <property type="project" value="InterPro"/>
</dbReference>
<dbReference type="PROSITE" id="PS50879">
    <property type="entry name" value="RNASE_H_1"/>
    <property type="match status" value="1"/>
</dbReference>
<dbReference type="AlphaFoldDB" id="E9JA18"/>
<proteinExistence type="predicted"/>
<dbReference type="EMBL" id="GL769685">
    <property type="protein sequence ID" value="EFZ10335.1"/>
    <property type="molecule type" value="Genomic_DNA"/>
</dbReference>
<dbReference type="InterPro" id="IPR012337">
    <property type="entry name" value="RNaseH-like_sf"/>
</dbReference>
<dbReference type="SUPFAM" id="SSF53098">
    <property type="entry name" value="Ribonuclease H-like"/>
    <property type="match status" value="1"/>
</dbReference>
<evidence type="ECO:0000313" key="2">
    <source>
        <dbReference type="EMBL" id="EFZ10335.1"/>
    </source>
</evidence>
<dbReference type="InterPro" id="IPR002156">
    <property type="entry name" value="RNaseH_domain"/>
</dbReference>
<dbReference type="HOGENOM" id="CLU_1232576_0_0_1"/>
<accession>E9JA18</accession>
<feature type="domain" description="RNase H type-1" evidence="1">
    <location>
        <begin position="1"/>
        <end position="32"/>
    </location>
</feature>
<protein>
    <recommendedName>
        <fullName evidence="1">RNase H type-1 domain-containing protein</fullName>
    </recommendedName>
</protein>
<reference evidence="2" key="1">
    <citation type="journal article" date="2011" name="Proc. Natl. Acad. Sci. U.S.A.">
        <title>The genome of the fire ant Solenopsis invicta.</title>
        <authorList>
            <person name="Wurm Y."/>
            <person name="Wang J."/>
            <person name="Riba-Grognuz O."/>
            <person name="Corona M."/>
            <person name="Nygaard S."/>
            <person name="Hunt B.G."/>
            <person name="Ingram K.K."/>
            <person name="Falquet L."/>
            <person name="Nipitwattanaphon M."/>
            <person name="Gotzek D."/>
            <person name="Dijkstra M.B."/>
            <person name="Oettler J."/>
            <person name="Comtesse F."/>
            <person name="Shih C.J."/>
            <person name="Wu W.J."/>
            <person name="Yang C.C."/>
            <person name="Thomas J."/>
            <person name="Beaudoing E."/>
            <person name="Pradervand S."/>
            <person name="Flegel V."/>
            <person name="Cook E.D."/>
            <person name="Fabbretti R."/>
            <person name="Stockinger H."/>
            <person name="Long L."/>
            <person name="Farmerie W.G."/>
            <person name="Oakey J."/>
            <person name="Boomsma J.J."/>
            <person name="Pamilo P."/>
            <person name="Yi S.V."/>
            <person name="Heinze J."/>
            <person name="Goodisman M.A."/>
            <person name="Farinelli L."/>
            <person name="Harshman K."/>
            <person name="Hulo N."/>
            <person name="Cerutti L."/>
            <person name="Xenarios I."/>
            <person name="Shoemaker D."/>
            <person name="Keller L."/>
        </authorList>
    </citation>
    <scope>NUCLEOTIDE SEQUENCE [LARGE SCALE GENOMIC DNA]</scope>
</reference>
<feature type="non-terminal residue" evidence="2">
    <location>
        <position position="225"/>
    </location>
</feature>
<evidence type="ECO:0000259" key="1">
    <source>
        <dbReference type="PROSITE" id="PS50879"/>
    </source>
</evidence>
<organism>
    <name type="scientific">Solenopsis invicta</name>
    <name type="common">Red imported fire ant</name>
    <name type="synonym">Solenopsis wagneri</name>
    <dbReference type="NCBI Taxonomy" id="13686"/>
    <lineage>
        <taxon>Eukaryota</taxon>
        <taxon>Metazoa</taxon>
        <taxon>Ecdysozoa</taxon>
        <taxon>Arthropoda</taxon>
        <taxon>Hexapoda</taxon>
        <taxon>Insecta</taxon>
        <taxon>Pterygota</taxon>
        <taxon>Neoptera</taxon>
        <taxon>Endopterygota</taxon>
        <taxon>Hymenoptera</taxon>
        <taxon>Apocrita</taxon>
        <taxon>Aculeata</taxon>
        <taxon>Formicoidea</taxon>
        <taxon>Formicidae</taxon>
        <taxon>Myrmicinae</taxon>
        <taxon>Solenopsis</taxon>
    </lineage>
</organism>
<gene>
    <name evidence="2" type="ORF">SINV_09428</name>
</gene>